<feature type="domain" description="Kinesin motor" evidence="10">
    <location>
        <begin position="1"/>
        <end position="69"/>
    </location>
</feature>
<dbReference type="GO" id="GO:0005874">
    <property type="term" value="C:microtubule"/>
    <property type="evidence" value="ECO:0007669"/>
    <property type="project" value="UniProtKB-KW"/>
</dbReference>
<comment type="similarity">
    <text evidence="8">Belongs to the TRAFAC class myosin-kinesin ATPase superfamily. Kinesin family.</text>
</comment>
<feature type="region of interest" description="Disordered" evidence="9">
    <location>
        <begin position="71"/>
        <end position="97"/>
    </location>
</feature>
<evidence type="ECO:0000313" key="11">
    <source>
        <dbReference type="EMBL" id="KAJ8406208.1"/>
    </source>
</evidence>
<keyword evidence="12" id="KW-1185">Reference proteome</keyword>
<feature type="compositionally biased region" description="Acidic residues" evidence="9">
    <location>
        <begin position="87"/>
        <end position="97"/>
    </location>
</feature>
<dbReference type="SUPFAM" id="SSF52540">
    <property type="entry name" value="P-loop containing nucleoside triphosphate hydrolases"/>
    <property type="match status" value="1"/>
</dbReference>
<evidence type="ECO:0000313" key="12">
    <source>
        <dbReference type="Proteomes" id="UP001221898"/>
    </source>
</evidence>
<dbReference type="EMBL" id="JAINUG010000044">
    <property type="protein sequence ID" value="KAJ8406208.1"/>
    <property type="molecule type" value="Genomic_DNA"/>
</dbReference>
<proteinExistence type="inferred from homology"/>
<evidence type="ECO:0000256" key="9">
    <source>
        <dbReference type="SAM" id="MobiDB-lite"/>
    </source>
</evidence>
<keyword evidence="7" id="KW-0206">Cytoskeleton</keyword>
<sequence>MFSHQECVRSLGKNKDHIPFRMSKLTQVLRDSFIGENSRTCMIAMISPGMSSCDYTLNTLRYADRVKELHGATNANDSGSDKKTEVEVDEESLSEDDTDVHRNGLYEAVCQVTVKENEVSELLERANEIVNALRERTAANIVAVAADLVDYAKKLQDSAQGFQAAVMMEECARI</sequence>
<dbReference type="GO" id="GO:0007019">
    <property type="term" value="P:microtubule depolymerization"/>
    <property type="evidence" value="ECO:0007669"/>
    <property type="project" value="TreeGrafter"/>
</dbReference>
<dbReference type="AlphaFoldDB" id="A0AAD7SPH1"/>
<evidence type="ECO:0000256" key="6">
    <source>
        <dbReference type="ARBA" id="ARBA00023175"/>
    </source>
</evidence>
<dbReference type="PANTHER" id="PTHR47971">
    <property type="entry name" value="KINESIN-RELATED PROTEIN 6"/>
    <property type="match status" value="1"/>
</dbReference>
<protein>
    <recommendedName>
        <fullName evidence="10">Kinesin motor domain-containing protein</fullName>
    </recommendedName>
</protein>
<evidence type="ECO:0000256" key="2">
    <source>
        <dbReference type="ARBA" id="ARBA00022490"/>
    </source>
</evidence>
<reference evidence="11" key="1">
    <citation type="journal article" date="2023" name="Science">
        <title>Genome structures resolve the early diversification of teleost fishes.</title>
        <authorList>
            <person name="Parey E."/>
            <person name="Louis A."/>
            <person name="Montfort J."/>
            <person name="Bouchez O."/>
            <person name="Roques C."/>
            <person name="Iampietro C."/>
            <person name="Lluch J."/>
            <person name="Castinel A."/>
            <person name="Donnadieu C."/>
            <person name="Desvignes T."/>
            <person name="Floi Bucao C."/>
            <person name="Jouanno E."/>
            <person name="Wen M."/>
            <person name="Mejri S."/>
            <person name="Dirks R."/>
            <person name="Jansen H."/>
            <person name="Henkel C."/>
            <person name="Chen W.J."/>
            <person name="Zahm M."/>
            <person name="Cabau C."/>
            <person name="Klopp C."/>
            <person name="Thompson A.W."/>
            <person name="Robinson-Rechavi M."/>
            <person name="Braasch I."/>
            <person name="Lecointre G."/>
            <person name="Bobe J."/>
            <person name="Postlethwait J.H."/>
            <person name="Berthelot C."/>
            <person name="Roest Crollius H."/>
            <person name="Guiguen Y."/>
        </authorList>
    </citation>
    <scope>NUCLEOTIDE SEQUENCE</scope>
    <source>
        <strain evidence="11">NC1722</strain>
    </source>
</reference>
<dbReference type="Pfam" id="PF00225">
    <property type="entry name" value="Kinesin"/>
    <property type="match status" value="1"/>
</dbReference>
<keyword evidence="6" id="KW-0505">Motor protein</keyword>
<dbReference type="PROSITE" id="PS50067">
    <property type="entry name" value="KINESIN_MOTOR_2"/>
    <property type="match status" value="1"/>
</dbReference>
<keyword evidence="4" id="KW-0547">Nucleotide-binding</keyword>
<dbReference type="GO" id="GO:0007018">
    <property type="term" value="P:microtubule-based movement"/>
    <property type="evidence" value="ECO:0007669"/>
    <property type="project" value="InterPro"/>
</dbReference>
<gene>
    <name evidence="11" type="ORF">AAFF_G00304390</name>
</gene>
<dbReference type="GO" id="GO:0005524">
    <property type="term" value="F:ATP binding"/>
    <property type="evidence" value="ECO:0007669"/>
    <property type="project" value="UniProtKB-KW"/>
</dbReference>
<evidence type="ECO:0000256" key="3">
    <source>
        <dbReference type="ARBA" id="ARBA00022701"/>
    </source>
</evidence>
<dbReference type="InterPro" id="IPR027640">
    <property type="entry name" value="Kinesin-like_fam"/>
</dbReference>
<keyword evidence="5" id="KW-0067">ATP-binding</keyword>
<comment type="subcellular location">
    <subcellularLocation>
        <location evidence="1">Cytoplasm</location>
        <location evidence="1">Cytoskeleton</location>
    </subcellularLocation>
</comment>
<dbReference type="GO" id="GO:0003777">
    <property type="term" value="F:microtubule motor activity"/>
    <property type="evidence" value="ECO:0007669"/>
    <property type="project" value="InterPro"/>
</dbReference>
<dbReference type="InterPro" id="IPR027417">
    <property type="entry name" value="P-loop_NTPase"/>
</dbReference>
<dbReference type="InterPro" id="IPR036961">
    <property type="entry name" value="Kinesin_motor_dom_sf"/>
</dbReference>
<evidence type="ECO:0000256" key="5">
    <source>
        <dbReference type="ARBA" id="ARBA00022840"/>
    </source>
</evidence>
<dbReference type="InterPro" id="IPR001752">
    <property type="entry name" value="Kinesin_motor_dom"/>
</dbReference>
<evidence type="ECO:0000256" key="7">
    <source>
        <dbReference type="ARBA" id="ARBA00023212"/>
    </source>
</evidence>
<dbReference type="Gene3D" id="3.40.850.10">
    <property type="entry name" value="Kinesin motor domain"/>
    <property type="match status" value="1"/>
</dbReference>
<accession>A0AAD7SPH1</accession>
<dbReference type="Proteomes" id="UP001221898">
    <property type="component" value="Unassembled WGS sequence"/>
</dbReference>
<keyword evidence="3" id="KW-0493">Microtubule</keyword>
<evidence type="ECO:0000256" key="8">
    <source>
        <dbReference type="PROSITE-ProRule" id="PRU00283"/>
    </source>
</evidence>
<dbReference type="GO" id="GO:0008017">
    <property type="term" value="F:microtubule binding"/>
    <property type="evidence" value="ECO:0007669"/>
    <property type="project" value="InterPro"/>
</dbReference>
<organism evidence="11 12">
    <name type="scientific">Aldrovandia affinis</name>
    <dbReference type="NCBI Taxonomy" id="143900"/>
    <lineage>
        <taxon>Eukaryota</taxon>
        <taxon>Metazoa</taxon>
        <taxon>Chordata</taxon>
        <taxon>Craniata</taxon>
        <taxon>Vertebrata</taxon>
        <taxon>Euteleostomi</taxon>
        <taxon>Actinopterygii</taxon>
        <taxon>Neopterygii</taxon>
        <taxon>Teleostei</taxon>
        <taxon>Notacanthiformes</taxon>
        <taxon>Halosauridae</taxon>
        <taxon>Aldrovandia</taxon>
    </lineage>
</organism>
<evidence type="ECO:0000256" key="1">
    <source>
        <dbReference type="ARBA" id="ARBA00004245"/>
    </source>
</evidence>
<dbReference type="PANTHER" id="PTHR47971:SF8">
    <property type="entry name" value="KINESIN-LIKE PROTEIN"/>
    <property type="match status" value="1"/>
</dbReference>
<keyword evidence="2" id="KW-0963">Cytoplasm</keyword>
<comment type="caution">
    <text evidence="8">Lacks conserved residue(s) required for the propagation of feature annotation.</text>
</comment>
<evidence type="ECO:0000259" key="10">
    <source>
        <dbReference type="PROSITE" id="PS50067"/>
    </source>
</evidence>
<name>A0AAD7SPH1_9TELE</name>
<comment type="caution">
    <text evidence="11">The sequence shown here is derived from an EMBL/GenBank/DDBJ whole genome shotgun (WGS) entry which is preliminary data.</text>
</comment>
<evidence type="ECO:0000256" key="4">
    <source>
        <dbReference type="ARBA" id="ARBA00022741"/>
    </source>
</evidence>